<evidence type="ECO:0000313" key="8">
    <source>
        <dbReference type="EMBL" id="KAL2762941.1"/>
    </source>
</evidence>
<feature type="domain" description="FUZ/MON1/HPS1 third Longin" evidence="7">
    <location>
        <begin position="260"/>
        <end position="379"/>
    </location>
</feature>
<evidence type="ECO:0000256" key="2">
    <source>
        <dbReference type="ARBA" id="ARBA00008550"/>
    </source>
</evidence>
<organism evidence="8 9">
    <name type="scientific">Daubentonia madagascariensis</name>
    <name type="common">Aye-aye</name>
    <name type="synonym">Sciurus madagascariensis</name>
    <dbReference type="NCBI Taxonomy" id="31869"/>
    <lineage>
        <taxon>Eukaryota</taxon>
        <taxon>Metazoa</taxon>
        <taxon>Chordata</taxon>
        <taxon>Craniata</taxon>
        <taxon>Vertebrata</taxon>
        <taxon>Euteleostomi</taxon>
        <taxon>Mammalia</taxon>
        <taxon>Eutheria</taxon>
        <taxon>Euarchontoglires</taxon>
        <taxon>Primates</taxon>
        <taxon>Strepsirrhini</taxon>
        <taxon>Chiromyiformes</taxon>
        <taxon>Daubentoniidae</taxon>
        <taxon>Daubentonia</taxon>
    </lineage>
</organism>
<evidence type="ECO:0000256" key="3">
    <source>
        <dbReference type="ARBA" id="ARBA00022490"/>
    </source>
</evidence>
<dbReference type="AlphaFoldDB" id="A0ABD2D8C8"/>
<name>A0ABD2D8C8_DAUMA</name>
<dbReference type="PANTHER" id="PTHR13559:SF1">
    <property type="entry name" value="PROTEIN FUZZY HOMOLOG"/>
    <property type="match status" value="1"/>
</dbReference>
<comment type="caution">
    <text evidence="8">The sequence shown here is derived from an EMBL/GenBank/DDBJ whole genome shotgun (WGS) entry which is preliminary data.</text>
</comment>
<dbReference type="Proteomes" id="UP001610411">
    <property type="component" value="Unassembled WGS sequence"/>
</dbReference>
<dbReference type="Pfam" id="PF19037">
    <property type="entry name" value="Fuz_longin_2"/>
    <property type="match status" value="1"/>
</dbReference>
<reference evidence="8 9" key="1">
    <citation type="journal article" date="2024" name="G3 (Bethesda)">
        <title>A hybrid genome assembly of the endangered aye-aye (Daubentonia madagascariensis).</title>
        <authorList>
            <person name="Versoza C.J."/>
            <person name="Pfeifer S.P."/>
        </authorList>
    </citation>
    <scope>NUCLEOTIDE SEQUENCE [LARGE SCALE GENOMIC DNA]</scope>
    <source>
        <strain evidence="8">6821</strain>
    </source>
</reference>
<evidence type="ECO:0000313" key="9">
    <source>
        <dbReference type="Proteomes" id="UP001610411"/>
    </source>
</evidence>
<keyword evidence="9" id="KW-1185">Reference proteome</keyword>
<gene>
    <name evidence="8" type="ORF">WCI35_031366</name>
</gene>
<feature type="domain" description="FUZ/MON1/HPS1 first Longin" evidence="5">
    <location>
        <begin position="11"/>
        <end position="73"/>
    </location>
</feature>
<dbReference type="Pfam" id="PF19038">
    <property type="entry name" value="Fuz_longin_3"/>
    <property type="match status" value="1"/>
</dbReference>
<dbReference type="InterPro" id="IPR043971">
    <property type="entry name" value="FUZ/MON1/HPS1_longin_2"/>
</dbReference>
<evidence type="ECO:0000259" key="7">
    <source>
        <dbReference type="Pfam" id="PF19038"/>
    </source>
</evidence>
<dbReference type="PANTHER" id="PTHR13559">
    <property type="entry name" value="INTRACELLULAR TRAFFIC PROTEIN-RELATED"/>
    <property type="match status" value="1"/>
</dbReference>
<keyword evidence="3" id="KW-0963">Cytoplasm</keyword>
<dbReference type="InterPro" id="IPR043972">
    <property type="entry name" value="FUZ/MON1/HPS1_longin_1"/>
</dbReference>
<sequence length="382" mass="41632">MGEEGTGGTVHLLCLASSSGVPLFCRSSRGGAPARQQLPFSVIGSLNGVHMFGQNLEVQLSSARTEDTTVVLLVGLEELTNIRNIERLKKELRASYCLIDSFLGDSELIGDLTQCVDCVIPPDGSLLQEALSGFAEAAGTAFVSLVVSGRVVAATEGWWRLGTPEAVLLPWLVGSLSPQAARDYPVYLPHGSPTVPHRLLTLTLLPGLELCLLCGPRPPLSQLYPQLLERWWQPLLDPLRACLPLGPRALPDGFPMHTDILGLLLLHLELKRCLFTVEPLRDKEPSPEQRRRLLRNFYTLVTATHFPPEPGPLEKKEDAVHGAQLPRACYLVLGSKEPGTGLRLVALQLGHRRLLLLLSPQSPTHGLRSLATHTLHALTPLL</sequence>
<evidence type="ECO:0000259" key="6">
    <source>
        <dbReference type="Pfam" id="PF19037"/>
    </source>
</evidence>
<keyword evidence="4" id="KW-0206">Cytoskeleton</keyword>
<feature type="domain" description="FUZ/MON1/HPS1 second Longin" evidence="6">
    <location>
        <begin position="139"/>
        <end position="233"/>
    </location>
</feature>
<evidence type="ECO:0000256" key="4">
    <source>
        <dbReference type="ARBA" id="ARBA00023212"/>
    </source>
</evidence>
<evidence type="ECO:0000259" key="5">
    <source>
        <dbReference type="Pfam" id="PF19036"/>
    </source>
</evidence>
<dbReference type="EMBL" id="JBFSEQ010000013">
    <property type="protein sequence ID" value="KAL2762941.1"/>
    <property type="molecule type" value="Genomic_DNA"/>
</dbReference>
<evidence type="ECO:0000256" key="1">
    <source>
        <dbReference type="ARBA" id="ARBA00004245"/>
    </source>
</evidence>
<dbReference type="Pfam" id="PF19036">
    <property type="entry name" value="Fuz_longin_1"/>
    <property type="match status" value="1"/>
</dbReference>
<protein>
    <submittedName>
        <fullName evidence="8">Protein fuzzy-like protein isoform 2</fullName>
    </submittedName>
</protein>
<proteinExistence type="inferred from homology"/>
<dbReference type="GO" id="GO:0005856">
    <property type="term" value="C:cytoskeleton"/>
    <property type="evidence" value="ECO:0007669"/>
    <property type="project" value="UniProtKB-SubCell"/>
</dbReference>
<accession>A0ABD2D8C8</accession>
<comment type="similarity">
    <text evidence="2">Belongs to the fuzzy family.</text>
</comment>
<dbReference type="InterPro" id="IPR043970">
    <property type="entry name" value="FUZ/MON1/HPS1_longin_3"/>
</dbReference>
<dbReference type="InterPro" id="IPR026069">
    <property type="entry name" value="Fuzzy"/>
</dbReference>
<comment type="subcellular location">
    <subcellularLocation>
        <location evidence="1">Cytoplasm</location>
        <location evidence="1">Cytoskeleton</location>
    </subcellularLocation>
</comment>